<evidence type="ECO:0000313" key="1">
    <source>
        <dbReference type="EMBL" id="GAF75705.1"/>
    </source>
</evidence>
<protein>
    <submittedName>
        <fullName evidence="1">Uncharacterized protein</fullName>
    </submittedName>
</protein>
<reference evidence="1" key="1">
    <citation type="journal article" date="2014" name="Front. Microbiol.">
        <title>High frequency of phylogenetically diverse reductive dehalogenase-homologous genes in deep subseafloor sedimentary metagenomes.</title>
        <authorList>
            <person name="Kawai M."/>
            <person name="Futagami T."/>
            <person name="Toyoda A."/>
            <person name="Takaki Y."/>
            <person name="Nishi S."/>
            <person name="Hori S."/>
            <person name="Arai W."/>
            <person name="Tsubouchi T."/>
            <person name="Morono Y."/>
            <person name="Uchiyama I."/>
            <person name="Ito T."/>
            <person name="Fujiyama A."/>
            <person name="Inagaki F."/>
            <person name="Takami H."/>
        </authorList>
    </citation>
    <scope>NUCLEOTIDE SEQUENCE</scope>
    <source>
        <strain evidence="1">Expedition CK06-06</strain>
    </source>
</reference>
<comment type="caution">
    <text evidence="1">The sequence shown here is derived from an EMBL/GenBank/DDBJ whole genome shotgun (WGS) entry which is preliminary data.</text>
</comment>
<dbReference type="EMBL" id="BARS01004279">
    <property type="protein sequence ID" value="GAF75705.1"/>
    <property type="molecule type" value="Genomic_DNA"/>
</dbReference>
<dbReference type="AlphaFoldDB" id="X0THY5"/>
<proteinExistence type="predicted"/>
<gene>
    <name evidence="1" type="ORF">S01H1_08331</name>
</gene>
<accession>X0THY5</accession>
<sequence length="84" mass="9196">MMADIEVLTKYTAQVTAGEEYSARPAPADKFSLLAEVRANRADHRHIGDAAKTYLSFAAINFALARTKYAGIHTFPQLLNALAK</sequence>
<name>X0THY5_9ZZZZ</name>
<organism evidence="1">
    <name type="scientific">marine sediment metagenome</name>
    <dbReference type="NCBI Taxonomy" id="412755"/>
    <lineage>
        <taxon>unclassified sequences</taxon>
        <taxon>metagenomes</taxon>
        <taxon>ecological metagenomes</taxon>
    </lineage>
</organism>